<dbReference type="GO" id="GO:0030150">
    <property type="term" value="P:protein import into mitochondrial matrix"/>
    <property type="evidence" value="ECO:0007669"/>
    <property type="project" value="TreeGrafter"/>
</dbReference>
<dbReference type="PRINTS" id="PR00773">
    <property type="entry name" value="GRPEPROTEIN"/>
</dbReference>
<accession>A0A5J5EG61</accession>
<name>A0A5J5EG61_9PEZI</name>
<dbReference type="Proteomes" id="UP000326924">
    <property type="component" value="Unassembled WGS sequence"/>
</dbReference>
<dbReference type="GO" id="GO:0001405">
    <property type="term" value="C:PAM complex, Tim23 associated import motor"/>
    <property type="evidence" value="ECO:0007669"/>
    <property type="project" value="TreeGrafter"/>
</dbReference>
<dbReference type="GO" id="GO:0051082">
    <property type="term" value="F:unfolded protein binding"/>
    <property type="evidence" value="ECO:0007669"/>
    <property type="project" value="TreeGrafter"/>
</dbReference>
<dbReference type="PANTHER" id="PTHR21237">
    <property type="entry name" value="GRPE PROTEIN"/>
    <property type="match status" value="1"/>
</dbReference>
<dbReference type="FunCoup" id="A0A5J5EG61">
    <property type="interactions" value="880"/>
</dbReference>
<dbReference type="InParanoid" id="A0A5J5EG61"/>
<dbReference type="AlphaFoldDB" id="A0A5J5EG61"/>
<dbReference type="SUPFAM" id="SSF51064">
    <property type="entry name" value="Head domain of nucleotide exchange factor GrpE"/>
    <property type="match status" value="1"/>
</dbReference>
<evidence type="ECO:0000313" key="7">
    <source>
        <dbReference type="EMBL" id="KAA8893939.1"/>
    </source>
</evidence>
<keyword evidence="8" id="KW-1185">Reference proteome</keyword>
<comment type="similarity">
    <text evidence="2 5">Belongs to the GrpE family.</text>
</comment>
<comment type="subcellular location">
    <subcellularLocation>
        <location evidence="1 4">Mitochondrion matrix</location>
    </subcellularLocation>
</comment>
<dbReference type="PROSITE" id="PS01071">
    <property type="entry name" value="GRPE"/>
    <property type="match status" value="1"/>
</dbReference>
<dbReference type="FunFam" id="2.30.22.10:FF:000002">
    <property type="entry name" value="GrpE protein homolog"/>
    <property type="match status" value="1"/>
</dbReference>
<dbReference type="InterPro" id="IPR013805">
    <property type="entry name" value="GrpE_CC"/>
</dbReference>
<protein>
    <recommendedName>
        <fullName evidence="4">GrpE protein homolog</fullName>
    </recommendedName>
</protein>
<dbReference type="HAMAP" id="MF_01151">
    <property type="entry name" value="GrpE"/>
    <property type="match status" value="1"/>
</dbReference>
<sequence>MLSRSILRQVAPRRLLAARPTAAAHVMVPMRYAPAMQVPRFYSFAAPAEGEAAEKKTTGEEVKEAEAQLEKETKITEELEKVLKELEQKKQEAKDYKDKFTRAVADFRNLQDRTERDKKSAKDFAIQKFAKDLIESVDNLERALQAVPQEALAAPEQNKELVDFYNGLKMTEDILLNTLKKHGMEKVNPLGEVFDPNVHEATFQVPMPDKEPNTVFHVQQTGFLLNGRTIRAAKVGVVASPQN</sequence>
<reference evidence="7 8" key="1">
    <citation type="submission" date="2019-09" db="EMBL/GenBank/DDBJ databases">
        <title>Draft genome of the ectomycorrhizal ascomycete Sphaerosporella brunnea.</title>
        <authorList>
            <consortium name="DOE Joint Genome Institute"/>
            <person name="Benucci G.M."/>
            <person name="Marozzi G."/>
            <person name="Antonielli L."/>
            <person name="Sanchez S."/>
            <person name="Marco P."/>
            <person name="Wang X."/>
            <person name="Falini L.B."/>
            <person name="Barry K."/>
            <person name="Haridas S."/>
            <person name="Lipzen A."/>
            <person name="Labutti K."/>
            <person name="Grigoriev I.V."/>
            <person name="Murat C."/>
            <person name="Martin F."/>
            <person name="Albertini E."/>
            <person name="Donnini D."/>
            <person name="Bonito G."/>
        </authorList>
    </citation>
    <scope>NUCLEOTIDE SEQUENCE [LARGE SCALE GENOMIC DNA]</scope>
    <source>
        <strain evidence="7 8">Sb_GMNB300</strain>
    </source>
</reference>
<gene>
    <name evidence="7" type="ORF">FN846DRAFT_913501</name>
</gene>
<comment type="caution">
    <text evidence="7">The sequence shown here is derived from an EMBL/GenBank/DDBJ whole genome shotgun (WGS) entry which is preliminary data.</text>
</comment>
<keyword evidence="3 4" id="KW-0143">Chaperone</keyword>
<evidence type="ECO:0000256" key="4">
    <source>
        <dbReference type="RuleBase" id="RU000640"/>
    </source>
</evidence>
<evidence type="ECO:0000256" key="1">
    <source>
        <dbReference type="ARBA" id="ARBA00004305"/>
    </source>
</evidence>
<dbReference type="Gene3D" id="2.30.22.10">
    <property type="entry name" value="Head domain of nucleotide exchange factor GrpE"/>
    <property type="match status" value="1"/>
</dbReference>
<evidence type="ECO:0000313" key="8">
    <source>
        <dbReference type="Proteomes" id="UP000326924"/>
    </source>
</evidence>
<evidence type="ECO:0000256" key="3">
    <source>
        <dbReference type="ARBA" id="ARBA00023186"/>
    </source>
</evidence>
<organism evidence="7 8">
    <name type="scientific">Sphaerosporella brunnea</name>
    <dbReference type="NCBI Taxonomy" id="1250544"/>
    <lineage>
        <taxon>Eukaryota</taxon>
        <taxon>Fungi</taxon>
        <taxon>Dikarya</taxon>
        <taxon>Ascomycota</taxon>
        <taxon>Pezizomycotina</taxon>
        <taxon>Pezizomycetes</taxon>
        <taxon>Pezizales</taxon>
        <taxon>Pyronemataceae</taxon>
        <taxon>Sphaerosporella</taxon>
    </lineage>
</organism>
<proteinExistence type="inferred from homology"/>
<dbReference type="GO" id="GO:0042803">
    <property type="term" value="F:protein homodimerization activity"/>
    <property type="evidence" value="ECO:0007669"/>
    <property type="project" value="InterPro"/>
</dbReference>
<evidence type="ECO:0000256" key="6">
    <source>
        <dbReference type="SAM" id="Coils"/>
    </source>
</evidence>
<dbReference type="OrthoDB" id="201635at2759"/>
<dbReference type="Gene3D" id="3.90.20.20">
    <property type="match status" value="1"/>
</dbReference>
<dbReference type="GO" id="GO:0051087">
    <property type="term" value="F:protein-folding chaperone binding"/>
    <property type="evidence" value="ECO:0007669"/>
    <property type="project" value="InterPro"/>
</dbReference>
<dbReference type="InterPro" id="IPR009012">
    <property type="entry name" value="GrpE_head"/>
</dbReference>
<comment type="function">
    <text evidence="4">Essential component of the PAM complex, a complex required for the translocation of transit peptide-containing proteins from the inner membrane into the mitochondrial matrix in an ATP-dependent manner.</text>
</comment>
<dbReference type="Pfam" id="PF01025">
    <property type="entry name" value="GrpE"/>
    <property type="match status" value="1"/>
</dbReference>
<evidence type="ECO:0000256" key="2">
    <source>
        <dbReference type="ARBA" id="ARBA00009054"/>
    </source>
</evidence>
<keyword evidence="4" id="KW-0496">Mitochondrion</keyword>
<dbReference type="SUPFAM" id="SSF58014">
    <property type="entry name" value="Coiled-coil domain of nucleotide exchange factor GrpE"/>
    <property type="match status" value="1"/>
</dbReference>
<feature type="coiled-coil region" evidence="6">
    <location>
        <begin position="55"/>
        <end position="106"/>
    </location>
</feature>
<dbReference type="EMBL" id="VXIS01000387">
    <property type="protein sequence ID" value="KAA8893939.1"/>
    <property type="molecule type" value="Genomic_DNA"/>
</dbReference>
<evidence type="ECO:0000256" key="5">
    <source>
        <dbReference type="RuleBase" id="RU004478"/>
    </source>
</evidence>
<dbReference type="CDD" id="cd00446">
    <property type="entry name" value="GrpE"/>
    <property type="match status" value="1"/>
</dbReference>
<keyword evidence="6" id="KW-0175">Coiled coil</keyword>
<dbReference type="InterPro" id="IPR000740">
    <property type="entry name" value="GrpE"/>
</dbReference>
<dbReference type="GO" id="GO:0006457">
    <property type="term" value="P:protein folding"/>
    <property type="evidence" value="ECO:0007669"/>
    <property type="project" value="InterPro"/>
</dbReference>
<dbReference type="GO" id="GO:0000774">
    <property type="term" value="F:adenyl-nucleotide exchange factor activity"/>
    <property type="evidence" value="ECO:0007669"/>
    <property type="project" value="InterPro"/>
</dbReference>
<dbReference type="PANTHER" id="PTHR21237:SF23">
    <property type="entry name" value="GRPE PROTEIN HOMOLOG, MITOCHONDRIAL"/>
    <property type="match status" value="1"/>
</dbReference>